<evidence type="ECO:0000256" key="1">
    <source>
        <dbReference type="ARBA" id="ARBA00022737"/>
    </source>
</evidence>
<comment type="caution">
    <text evidence="4">The sequence shown here is derived from an EMBL/GenBank/DDBJ whole genome shotgun (WGS) entry which is preliminary data.</text>
</comment>
<proteinExistence type="predicted"/>
<feature type="repeat" description="NHL" evidence="2">
    <location>
        <begin position="425"/>
        <end position="464"/>
    </location>
</feature>
<dbReference type="Gene3D" id="2.120.10.30">
    <property type="entry name" value="TolB, C-terminal domain"/>
    <property type="match status" value="3"/>
</dbReference>
<dbReference type="InterPro" id="IPR011042">
    <property type="entry name" value="6-blade_b-propeller_TolB-like"/>
</dbReference>
<keyword evidence="3" id="KW-0732">Signal</keyword>
<feature type="repeat" description="NHL" evidence="2">
    <location>
        <begin position="472"/>
        <end position="511"/>
    </location>
</feature>
<feature type="repeat" description="NHL" evidence="2">
    <location>
        <begin position="609"/>
        <end position="652"/>
    </location>
</feature>
<evidence type="ECO:0008006" key="6">
    <source>
        <dbReference type="Google" id="ProtNLM"/>
    </source>
</evidence>
<feature type="chain" id="PRO_5009533557" description="BIG2 domain-containing protein" evidence="3">
    <location>
        <begin position="27"/>
        <end position="653"/>
    </location>
</feature>
<evidence type="ECO:0000256" key="2">
    <source>
        <dbReference type="PROSITE-ProRule" id="PRU00504"/>
    </source>
</evidence>
<dbReference type="Pfam" id="PF01436">
    <property type="entry name" value="NHL"/>
    <property type="match status" value="4"/>
</dbReference>
<dbReference type="EMBL" id="MGFH01000105">
    <property type="protein sequence ID" value="OGM05654.1"/>
    <property type="molecule type" value="Genomic_DNA"/>
</dbReference>
<dbReference type="STRING" id="1817813.A2008_04420"/>
<reference evidence="4 5" key="1">
    <citation type="journal article" date="2016" name="Nat. Commun.">
        <title>Thousands of microbial genomes shed light on interconnected biogeochemical processes in an aquifer system.</title>
        <authorList>
            <person name="Anantharaman K."/>
            <person name="Brown C.T."/>
            <person name="Hug L.A."/>
            <person name="Sharon I."/>
            <person name="Castelle C.J."/>
            <person name="Probst A.J."/>
            <person name="Thomas B.C."/>
            <person name="Singh A."/>
            <person name="Wilkins M.J."/>
            <person name="Karaoz U."/>
            <person name="Brodie E.L."/>
            <person name="Williams K.H."/>
            <person name="Hubbard S.S."/>
            <person name="Banfield J.F."/>
        </authorList>
    </citation>
    <scope>NUCLEOTIDE SEQUENCE [LARGE SCALE GENOMIC DNA]</scope>
</reference>
<dbReference type="PROSITE" id="PS51257">
    <property type="entry name" value="PROKAR_LIPOPROTEIN"/>
    <property type="match status" value="1"/>
</dbReference>
<feature type="repeat" description="NHL" evidence="2">
    <location>
        <begin position="566"/>
        <end position="605"/>
    </location>
</feature>
<dbReference type="PROSITE" id="PS51125">
    <property type="entry name" value="NHL"/>
    <property type="match status" value="5"/>
</dbReference>
<evidence type="ECO:0000313" key="4">
    <source>
        <dbReference type="EMBL" id="OGM05654.1"/>
    </source>
</evidence>
<feature type="signal peptide" evidence="3">
    <location>
        <begin position="1"/>
        <end position="26"/>
    </location>
</feature>
<sequence length="653" mass="69401">MKREKIFNRNRVHFFAVLLCSMFLFAGCGGNDDGGGSVLMSSVGQSGADIVAHSAQAGGASLAAPNAQQAQDKAAAKNADKNTIFLSKTSDEIMFVSSPAVYDLSQITVTAPNPAGKPIDRTDYPHTEWTLVSGLGTLTGRIYASSAPETAVFRAIYSHGGEVNTADFILRVVGLASISIAKTSDSLSVTAAGPNFYDLAGVEVTANYSNGVSKNVTNDPATLWTLVSGQGVLNGKVYTPASAPSTAVFSAAYSEAGIVKTASFSLAVVDLIPPSVVLSDNHPDAVVQKGDVVVITATFNDNDRIAEAPAPVISIGSVIAGATMTMIDNLHWTYTWNVQPSVYGLQQVSVTAFDASGNRCAPATGKTAYEIKNQDPVKYVYMMQLNGISYTCGVAVDNDGYVYATSQDHSVRKFSPGGVLVKKWGSLGTGNGQFYYPGGIAAGPAGEIYVADEYNSRIQKFDSNGNFILKWGSLGTGAGQFNRQFDVTTDRQGFVYVADRMNNRVQKFDSNGNFIFKFGGYGSGNGQLSQPLGVKVDASGNIFVADSFNQRVQKFDSNGNFLLKWGSYGAVDGKFNLPSSLAIDEAGNVLVVDHYNHRIQKFDSNGNYLTKFGTYGRGDGQLSGPYGIALDASGIVYVSDFYNHRVVKFAPVF</sequence>
<evidence type="ECO:0000256" key="3">
    <source>
        <dbReference type="SAM" id="SignalP"/>
    </source>
</evidence>
<feature type="repeat" description="NHL" evidence="2">
    <location>
        <begin position="515"/>
        <end position="558"/>
    </location>
</feature>
<keyword evidence="1" id="KW-0677">Repeat</keyword>
<organism evidence="4 5">
    <name type="scientific">Candidatus Wallbacteria bacterium GWC2_49_35</name>
    <dbReference type="NCBI Taxonomy" id="1817813"/>
    <lineage>
        <taxon>Bacteria</taxon>
        <taxon>Candidatus Walliibacteriota</taxon>
    </lineage>
</organism>
<protein>
    <recommendedName>
        <fullName evidence="6">BIG2 domain-containing protein</fullName>
    </recommendedName>
</protein>
<dbReference type="AlphaFoldDB" id="A0A1F7WS54"/>
<dbReference type="InterPro" id="IPR001258">
    <property type="entry name" value="NHL_repeat"/>
</dbReference>
<accession>A0A1F7WS54</accession>
<dbReference type="GO" id="GO:0008270">
    <property type="term" value="F:zinc ion binding"/>
    <property type="evidence" value="ECO:0007669"/>
    <property type="project" value="UniProtKB-KW"/>
</dbReference>
<name>A0A1F7WS54_9BACT</name>
<gene>
    <name evidence="4" type="ORF">A2008_04420</name>
</gene>
<evidence type="ECO:0000313" key="5">
    <source>
        <dbReference type="Proteomes" id="UP000178735"/>
    </source>
</evidence>
<dbReference type="PANTHER" id="PTHR24104:SF25">
    <property type="entry name" value="PROTEIN LIN-41"/>
    <property type="match status" value="1"/>
</dbReference>
<dbReference type="SUPFAM" id="SSF63829">
    <property type="entry name" value="Calcium-dependent phosphotriesterase"/>
    <property type="match status" value="1"/>
</dbReference>
<dbReference type="Proteomes" id="UP000178735">
    <property type="component" value="Unassembled WGS sequence"/>
</dbReference>
<dbReference type="PANTHER" id="PTHR24104">
    <property type="entry name" value="E3 UBIQUITIN-PROTEIN LIGASE NHLRC1-RELATED"/>
    <property type="match status" value="1"/>
</dbReference>
<dbReference type="CDD" id="cd14955">
    <property type="entry name" value="NHL_like_4"/>
    <property type="match status" value="1"/>
</dbReference>
<dbReference type="InterPro" id="IPR050952">
    <property type="entry name" value="TRIM-NHL_E3_ligases"/>
</dbReference>